<accession>A0A452RAR1</accession>
<name>A0A452RAR1_URSAM</name>
<organism evidence="1 2">
    <name type="scientific">Ursus americanus</name>
    <name type="common">American black bear</name>
    <name type="synonym">Euarctos americanus</name>
    <dbReference type="NCBI Taxonomy" id="9643"/>
    <lineage>
        <taxon>Eukaryota</taxon>
        <taxon>Metazoa</taxon>
        <taxon>Chordata</taxon>
        <taxon>Craniata</taxon>
        <taxon>Vertebrata</taxon>
        <taxon>Euteleostomi</taxon>
        <taxon>Mammalia</taxon>
        <taxon>Eutheria</taxon>
        <taxon>Laurasiatheria</taxon>
        <taxon>Carnivora</taxon>
        <taxon>Caniformia</taxon>
        <taxon>Ursidae</taxon>
        <taxon>Ursus</taxon>
    </lineage>
</organism>
<sequence>IVYVHTCTHTCRYLYVTYRARTPAGFREKGPSEAAASGALAESSFDLPPGAGRRVLELQAATATSGRDAGCLHQVAGNPLQDRLLETLGSFLHL</sequence>
<evidence type="ECO:0000313" key="1">
    <source>
        <dbReference type="Ensembl" id="ENSUAMP00000015725.1"/>
    </source>
</evidence>
<keyword evidence="2" id="KW-1185">Reference proteome</keyword>
<dbReference type="GeneTree" id="ENSGT00950000185463"/>
<dbReference type="AlphaFoldDB" id="A0A452RAR1"/>
<dbReference type="OMA" id="VYWVAGN"/>
<evidence type="ECO:0000313" key="2">
    <source>
        <dbReference type="Proteomes" id="UP000291022"/>
    </source>
</evidence>
<dbReference type="Ensembl" id="ENSUAMT00000017629.1">
    <property type="protein sequence ID" value="ENSUAMP00000015725.1"/>
    <property type="gene ID" value="ENSUAMG00000012578.1"/>
</dbReference>
<dbReference type="STRING" id="9643.ENSUAMP00000015725"/>
<protein>
    <submittedName>
        <fullName evidence="1">Uncharacterized protein</fullName>
    </submittedName>
</protein>
<reference evidence="2" key="1">
    <citation type="submission" date="2016-06" db="EMBL/GenBank/DDBJ databases">
        <title>De novo assembly and RNA-Seq shows season-dependent expression and editing in black bear kidneys.</title>
        <authorList>
            <person name="Korstanje R."/>
            <person name="Srivastava A."/>
            <person name="Sarsani V.K."/>
            <person name="Sheehan S.M."/>
            <person name="Seger R.L."/>
            <person name="Barter M.E."/>
            <person name="Lindqvist C."/>
            <person name="Brody L.C."/>
            <person name="Mullikin J.C."/>
        </authorList>
    </citation>
    <scope>NUCLEOTIDE SEQUENCE [LARGE SCALE GENOMIC DNA]</scope>
</reference>
<reference evidence="1" key="3">
    <citation type="submission" date="2025-09" db="UniProtKB">
        <authorList>
            <consortium name="Ensembl"/>
        </authorList>
    </citation>
    <scope>IDENTIFICATION</scope>
</reference>
<proteinExistence type="predicted"/>
<reference evidence="1" key="2">
    <citation type="submission" date="2025-08" db="UniProtKB">
        <authorList>
            <consortium name="Ensembl"/>
        </authorList>
    </citation>
    <scope>IDENTIFICATION</scope>
</reference>
<dbReference type="Proteomes" id="UP000291022">
    <property type="component" value="Unassembled WGS sequence"/>
</dbReference>